<comment type="caution">
    <text evidence="6">The sequence shown here is derived from an EMBL/GenBank/DDBJ whole genome shotgun (WGS) entry which is preliminary data.</text>
</comment>
<dbReference type="PANTHER" id="PTHR30346">
    <property type="entry name" value="TRANSCRIPTIONAL DUAL REGULATOR HCAR-RELATED"/>
    <property type="match status" value="1"/>
</dbReference>
<dbReference type="InterPro" id="IPR036388">
    <property type="entry name" value="WH-like_DNA-bd_sf"/>
</dbReference>
<evidence type="ECO:0000256" key="2">
    <source>
        <dbReference type="ARBA" id="ARBA00023015"/>
    </source>
</evidence>
<evidence type="ECO:0000313" key="7">
    <source>
        <dbReference type="Proteomes" id="UP001501237"/>
    </source>
</evidence>
<dbReference type="RefSeq" id="WP_344828419.1">
    <property type="nucleotide sequence ID" value="NZ_BAAAUV010000006.1"/>
</dbReference>
<dbReference type="SUPFAM" id="SSF46785">
    <property type="entry name" value="Winged helix' DNA-binding domain"/>
    <property type="match status" value="1"/>
</dbReference>
<dbReference type="Gene3D" id="1.10.10.10">
    <property type="entry name" value="Winged helix-like DNA-binding domain superfamily/Winged helix DNA-binding domain"/>
    <property type="match status" value="1"/>
</dbReference>
<keyword evidence="4" id="KW-0804">Transcription</keyword>
<dbReference type="PRINTS" id="PR00039">
    <property type="entry name" value="HTHLYSR"/>
</dbReference>
<dbReference type="SUPFAM" id="SSF53850">
    <property type="entry name" value="Periplasmic binding protein-like II"/>
    <property type="match status" value="1"/>
</dbReference>
<dbReference type="PROSITE" id="PS50931">
    <property type="entry name" value="HTH_LYSR"/>
    <property type="match status" value="1"/>
</dbReference>
<dbReference type="Pfam" id="PF00126">
    <property type="entry name" value="HTH_1"/>
    <property type="match status" value="1"/>
</dbReference>
<dbReference type="InterPro" id="IPR036390">
    <property type="entry name" value="WH_DNA-bd_sf"/>
</dbReference>
<dbReference type="EMBL" id="BAAAUV010000006">
    <property type="protein sequence ID" value="GAA3211860.1"/>
    <property type="molecule type" value="Genomic_DNA"/>
</dbReference>
<evidence type="ECO:0000256" key="3">
    <source>
        <dbReference type="ARBA" id="ARBA00023125"/>
    </source>
</evidence>
<organism evidence="6 7">
    <name type="scientific">Actinocorallia longicatena</name>
    <dbReference type="NCBI Taxonomy" id="111803"/>
    <lineage>
        <taxon>Bacteria</taxon>
        <taxon>Bacillati</taxon>
        <taxon>Actinomycetota</taxon>
        <taxon>Actinomycetes</taxon>
        <taxon>Streptosporangiales</taxon>
        <taxon>Thermomonosporaceae</taxon>
        <taxon>Actinocorallia</taxon>
    </lineage>
</organism>
<accession>A0ABP6Q9L1</accession>
<dbReference type="InterPro" id="IPR005119">
    <property type="entry name" value="LysR_subst-bd"/>
</dbReference>
<dbReference type="Pfam" id="PF03466">
    <property type="entry name" value="LysR_substrate"/>
    <property type="match status" value="1"/>
</dbReference>
<dbReference type="InterPro" id="IPR000847">
    <property type="entry name" value="LysR_HTH_N"/>
</dbReference>
<sequence>MIEIRQLRVFRAVASTGSFSGAARELGITQPAISQQIKALEKTVGTPLILRSGRQMRLTEAGEALCRHAATVLGAVNAAEEEIAALADLRTGRVRVASFPAGCSALVPRALAAMRELHPDVGTELVEADPDEVVTMLRAGECEVAVTYAYEDAPAPHWTDLVSRVLMTDPMVGLLPAGHPLASAGRPVEITELTDDPWIAGCARCRAHLVDVCRRMGFHPSVAYATDDPRGVVGLVGAGLGVSLLSELALRGLAEGGVTRVPVVPDAPRRIVAMTLPDLVKVASVNAMVDRLEEAAESLAAPPLTTV</sequence>
<name>A0ABP6Q9L1_9ACTN</name>
<keyword evidence="7" id="KW-1185">Reference proteome</keyword>
<evidence type="ECO:0000256" key="4">
    <source>
        <dbReference type="ARBA" id="ARBA00023163"/>
    </source>
</evidence>
<dbReference type="Proteomes" id="UP001501237">
    <property type="component" value="Unassembled WGS sequence"/>
</dbReference>
<reference evidence="7" key="1">
    <citation type="journal article" date="2019" name="Int. J. Syst. Evol. Microbiol.">
        <title>The Global Catalogue of Microorganisms (GCM) 10K type strain sequencing project: providing services to taxonomists for standard genome sequencing and annotation.</title>
        <authorList>
            <consortium name="The Broad Institute Genomics Platform"/>
            <consortium name="The Broad Institute Genome Sequencing Center for Infectious Disease"/>
            <person name="Wu L."/>
            <person name="Ma J."/>
        </authorList>
    </citation>
    <scope>NUCLEOTIDE SEQUENCE [LARGE SCALE GENOMIC DNA]</scope>
    <source>
        <strain evidence="7">JCM 9377</strain>
    </source>
</reference>
<evidence type="ECO:0000313" key="6">
    <source>
        <dbReference type="EMBL" id="GAA3211860.1"/>
    </source>
</evidence>
<dbReference type="Gene3D" id="3.40.190.10">
    <property type="entry name" value="Periplasmic binding protein-like II"/>
    <property type="match status" value="2"/>
</dbReference>
<evidence type="ECO:0000259" key="5">
    <source>
        <dbReference type="PROSITE" id="PS50931"/>
    </source>
</evidence>
<evidence type="ECO:0000256" key="1">
    <source>
        <dbReference type="ARBA" id="ARBA00009437"/>
    </source>
</evidence>
<keyword evidence="3" id="KW-0238">DNA-binding</keyword>
<protein>
    <submittedName>
        <fullName evidence="6">LysR family transcriptional regulator</fullName>
    </submittedName>
</protein>
<keyword evidence="2" id="KW-0805">Transcription regulation</keyword>
<dbReference type="CDD" id="cd08423">
    <property type="entry name" value="PBP2_LTTR_like_6"/>
    <property type="match status" value="1"/>
</dbReference>
<proteinExistence type="inferred from homology"/>
<feature type="domain" description="HTH lysR-type" evidence="5">
    <location>
        <begin position="2"/>
        <end position="59"/>
    </location>
</feature>
<comment type="similarity">
    <text evidence="1">Belongs to the LysR transcriptional regulatory family.</text>
</comment>
<gene>
    <name evidence="6" type="ORF">GCM10010468_30840</name>
</gene>
<dbReference type="PANTHER" id="PTHR30346:SF29">
    <property type="entry name" value="LYSR SUBSTRATE-BINDING"/>
    <property type="match status" value="1"/>
</dbReference>